<accession>A0A3Q8ETP0</accession>
<comment type="subunit">
    <text evidence="3 13">Homotetramer.</text>
</comment>
<dbReference type="Gene3D" id="3.20.20.70">
    <property type="entry name" value="Aldolase class I"/>
    <property type="match status" value="1"/>
</dbReference>
<feature type="binding site" evidence="13 15">
    <location>
        <begin position="383"/>
        <end position="387"/>
    </location>
    <ligand>
        <name>IMP</name>
        <dbReference type="ChEBI" id="CHEBI:58053"/>
    </ligand>
</feature>
<dbReference type="RefSeq" id="WP_108673858.1">
    <property type="nucleotide sequence ID" value="NZ_CP025628.1"/>
</dbReference>
<dbReference type="SUPFAM" id="SSF51412">
    <property type="entry name" value="Inosine monophosphate dehydrogenase (IMPDH)"/>
    <property type="match status" value="1"/>
</dbReference>
<feature type="active site" description="Proton acceptor" evidence="13 14">
    <location>
        <position position="399"/>
    </location>
</feature>
<dbReference type="PROSITE" id="PS51371">
    <property type="entry name" value="CBS"/>
    <property type="match status" value="2"/>
</dbReference>
<feature type="binding site" evidence="13 15">
    <location>
        <position position="414"/>
    </location>
    <ligand>
        <name>IMP</name>
        <dbReference type="ChEBI" id="CHEBI:58053"/>
    </ligand>
</feature>
<dbReference type="SUPFAM" id="SSF54631">
    <property type="entry name" value="CBS-domain pair"/>
    <property type="match status" value="1"/>
</dbReference>
<keyword evidence="4 13" id="KW-0479">Metal-binding</keyword>
<feature type="binding site" description="in other chain" evidence="13 17">
    <location>
        <position position="300"/>
    </location>
    <ligand>
        <name>K(+)</name>
        <dbReference type="ChEBI" id="CHEBI:29103"/>
        <note>ligand shared between two tetrameric partners</note>
    </ligand>
</feature>
<organism evidence="22 23">
    <name type="scientific">Candidatus Kinetoplastidibacterium kentomonadis</name>
    <dbReference type="NCBI Taxonomy" id="1576550"/>
    <lineage>
        <taxon>Bacteria</taxon>
        <taxon>Pseudomonadati</taxon>
        <taxon>Pseudomonadota</taxon>
        <taxon>Betaproteobacteria</taxon>
        <taxon>Candidatus Kinetoplastidibacterium</taxon>
    </lineage>
</organism>
<evidence type="ECO:0000256" key="13">
    <source>
        <dbReference type="HAMAP-Rule" id="MF_01964"/>
    </source>
</evidence>
<feature type="binding site" evidence="13">
    <location>
        <position position="469"/>
    </location>
    <ligand>
        <name>K(+)</name>
        <dbReference type="ChEBI" id="CHEBI:29103"/>
        <note>ligand shared between two tetrameric partners</note>
    </ligand>
</feature>
<sequence>MRLLKKALTFDDVLLVPAYSSILPRDASLKTKLTRNISLHIPLISSAMDTVTESKLAITLAQEGGIGIIHKNMSIEAQAREVACVKRFESGIVKNPITVTPNLKVRDAIDLQKNNGISGLPVIEGKKLVGIVTNRDLRFEENLDQPLSNIMTKHDKLITIKEGSTIKEAQYLMHKHRLERVLIVNDKFELCGLATVKDIIKNTEKPSANKDVHGQLIVGAAVGISKDTDERVAKLVDAGVDVIVIDTAHGHSQGVLNTVKRIKNDYPKIDLIAGNVATSEAALSLINNFADGIKVGIGPGSICTTRIISGVGVPQITAILDVSEALKGSGIPVISDGGVRYSGDVAKAIAAGASSCMMGSMFAGTEESPGEVILFQGKRYKAYRGMGSIGAMATGSADRYFQDHQKDDRKLVPEGIEGMVPYKGSVLEIIYQFIGGIRAAMGYCGCASIKEMQTKTELIEITASGVKESHVHDVQITKEAPNYRSI</sequence>
<evidence type="ECO:0000256" key="19">
    <source>
        <dbReference type="RuleBase" id="RU003927"/>
    </source>
</evidence>
<dbReference type="NCBIfam" id="TIGR01302">
    <property type="entry name" value="IMP_dehydrog"/>
    <property type="match status" value="1"/>
</dbReference>
<dbReference type="GO" id="GO:0046872">
    <property type="term" value="F:metal ion binding"/>
    <property type="evidence" value="ECO:0007669"/>
    <property type="project" value="UniProtKB-UniRule"/>
</dbReference>
<proteinExistence type="inferred from homology"/>
<dbReference type="EMBL" id="CP025628">
    <property type="protein sequence ID" value="AWD32449.1"/>
    <property type="molecule type" value="Genomic_DNA"/>
</dbReference>
<evidence type="ECO:0000256" key="4">
    <source>
        <dbReference type="ARBA" id="ARBA00022723"/>
    </source>
</evidence>
<evidence type="ECO:0000313" key="23">
    <source>
        <dbReference type="Proteomes" id="UP000266796"/>
    </source>
</evidence>
<reference evidence="22 23" key="1">
    <citation type="journal article" date="2018" name="Parasitology">
        <title>The reduced genome of Candidatus Kinetoplastibacterium sorsogonicusi, the endosymbiont of Kentomonas sorsogonicus (Trypanosomatidae): loss of the haem-synthesis pathway.</title>
        <authorList>
            <person name="Silva F.M."/>
            <person name="Kostygov A.Y."/>
            <person name="Spodareva V.V."/>
            <person name="Butenko A."/>
            <person name="Tossou R."/>
            <person name="Lukes J."/>
            <person name="Yurchenko V."/>
            <person name="Alves J.M.P."/>
        </authorList>
    </citation>
    <scope>NUCLEOTIDE SEQUENCE [LARGE SCALE GENOMIC DNA]</scope>
    <source>
        <strain evidence="22 23">MF-08</strain>
    </source>
</reference>
<evidence type="ECO:0000256" key="14">
    <source>
        <dbReference type="PIRSR" id="PIRSR000130-1"/>
    </source>
</evidence>
<comment type="cofactor">
    <cofactor evidence="1 13">
        <name>K(+)</name>
        <dbReference type="ChEBI" id="CHEBI:29103"/>
    </cofactor>
</comment>
<dbReference type="HAMAP" id="MF_01964">
    <property type="entry name" value="IMPDH"/>
    <property type="match status" value="1"/>
</dbReference>
<dbReference type="Pfam" id="PF00478">
    <property type="entry name" value="IMPDH"/>
    <property type="match status" value="1"/>
</dbReference>
<keyword evidence="11 18" id="KW-0129">CBS domain</keyword>
<dbReference type="PANTHER" id="PTHR11911">
    <property type="entry name" value="INOSINE-5-MONOPHOSPHATE DEHYDROGENASE RELATED"/>
    <property type="match status" value="1"/>
</dbReference>
<evidence type="ECO:0000256" key="9">
    <source>
        <dbReference type="ARBA" id="ARBA00023002"/>
    </source>
</evidence>
<feature type="active site" description="Thioimidate intermediate" evidence="13 14">
    <location>
        <position position="303"/>
    </location>
</feature>
<keyword evidence="10 13" id="KW-0520">NAD</keyword>
<dbReference type="InterPro" id="IPR000644">
    <property type="entry name" value="CBS_dom"/>
</dbReference>
<dbReference type="InterPro" id="IPR001093">
    <property type="entry name" value="IMP_DH_GMPRt"/>
</dbReference>
<comment type="activity regulation">
    <text evidence="13">Mycophenolic acid (MPA) is a non-competitive inhibitor that prevents formation of the closed enzyme conformation by binding to the same site as the amobile flap. In contrast, mizoribine monophosphate (MZP) is a competitive inhibitor that induces the closed conformation. MPA is a potent inhibitor of mammalian IMPDHs but a poor inhibitor of the bacterial enzymes. MZP is a more potent inhibitor of bacterial IMPDH.</text>
</comment>
<dbReference type="PIRSF" id="PIRSF000130">
    <property type="entry name" value="IMPDH"/>
    <property type="match status" value="1"/>
</dbReference>
<evidence type="ECO:0000256" key="17">
    <source>
        <dbReference type="PIRSR" id="PIRSR000130-4"/>
    </source>
</evidence>
<comment type="pathway">
    <text evidence="13 20">Purine metabolism; XMP biosynthesis via de novo pathway; XMP from IMP: step 1/1.</text>
</comment>
<keyword evidence="6 13" id="KW-0332">GMP biosynthesis</keyword>
<evidence type="ECO:0000256" key="3">
    <source>
        <dbReference type="ARBA" id="ARBA00011881"/>
    </source>
</evidence>
<dbReference type="InterPro" id="IPR005990">
    <property type="entry name" value="IMP_DH"/>
</dbReference>
<evidence type="ECO:0000256" key="11">
    <source>
        <dbReference type="ARBA" id="ARBA00023122"/>
    </source>
</evidence>
<evidence type="ECO:0000256" key="8">
    <source>
        <dbReference type="ARBA" id="ARBA00022958"/>
    </source>
</evidence>
<evidence type="ECO:0000256" key="20">
    <source>
        <dbReference type="RuleBase" id="RU003928"/>
    </source>
</evidence>
<evidence type="ECO:0000256" key="18">
    <source>
        <dbReference type="PROSITE-ProRule" id="PRU00703"/>
    </source>
</evidence>
<keyword evidence="7 13" id="KW-0658">Purine biosynthesis</keyword>
<dbReference type="GO" id="GO:0000166">
    <property type="term" value="F:nucleotide binding"/>
    <property type="evidence" value="ECO:0007669"/>
    <property type="project" value="UniProtKB-UniRule"/>
</dbReference>
<keyword evidence="5" id="KW-0677">Repeat</keyword>
<feature type="binding site" evidence="13 16">
    <location>
        <begin position="296"/>
        <end position="298"/>
    </location>
    <ligand>
        <name>NAD(+)</name>
        <dbReference type="ChEBI" id="CHEBI:57540"/>
    </ligand>
</feature>
<feature type="binding site" evidence="13">
    <location>
        <position position="246"/>
    </location>
    <ligand>
        <name>NAD(+)</name>
        <dbReference type="ChEBI" id="CHEBI:57540"/>
    </ligand>
</feature>
<evidence type="ECO:0000313" key="22">
    <source>
        <dbReference type="EMBL" id="AWD32449.1"/>
    </source>
</evidence>
<comment type="similarity">
    <text evidence="2 13 19">Belongs to the IMPDH/GMPR family.</text>
</comment>
<dbReference type="InterPro" id="IPR015875">
    <property type="entry name" value="IMP_DH/GMP_Rdtase_CS"/>
</dbReference>
<dbReference type="GO" id="GO:0006183">
    <property type="term" value="P:GTP biosynthetic process"/>
    <property type="evidence" value="ECO:0007669"/>
    <property type="project" value="TreeGrafter"/>
</dbReference>
<evidence type="ECO:0000256" key="6">
    <source>
        <dbReference type="ARBA" id="ARBA00022749"/>
    </source>
</evidence>
<dbReference type="InterPro" id="IPR046342">
    <property type="entry name" value="CBS_dom_sf"/>
</dbReference>
<dbReference type="FunFam" id="3.20.20.70:FF:000003">
    <property type="entry name" value="GMP reductase"/>
    <property type="match status" value="1"/>
</dbReference>
<gene>
    <name evidence="13 22" type="primary">guaB</name>
    <name evidence="22" type="ORF">CKSOR_00328</name>
</gene>
<dbReference type="KEGG" id="kso:CKSOR_00328"/>
<name>A0A3Q8ETP0_9PROT</name>
<dbReference type="AlphaFoldDB" id="A0A3Q8ETP0"/>
<dbReference type="Proteomes" id="UP000266796">
    <property type="component" value="Chromosome"/>
</dbReference>
<comment type="function">
    <text evidence="13">Catalyzes the conversion of inosine 5'-phosphate (IMP) to xanthosine 5'-phosphate (XMP), the first committed and rate-limiting step in the de novo synthesis of guanine nucleotides, and therefore plays an important role in the regulation of cell growth.</text>
</comment>
<evidence type="ECO:0000259" key="21">
    <source>
        <dbReference type="PROSITE" id="PS51371"/>
    </source>
</evidence>
<feature type="domain" description="CBS" evidence="21">
    <location>
        <begin position="92"/>
        <end position="147"/>
    </location>
</feature>
<evidence type="ECO:0000256" key="2">
    <source>
        <dbReference type="ARBA" id="ARBA00005502"/>
    </source>
</evidence>
<dbReference type="SMART" id="SM01240">
    <property type="entry name" value="IMPDH"/>
    <property type="match status" value="1"/>
</dbReference>
<feature type="binding site" evidence="16">
    <location>
        <begin position="246"/>
        <end position="248"/>
    </location>
    <ligand>
        <name>NAD(+)</name>
        <dbReference type="ChEBI" id="CHEBI:57540"/>
    </ligand>
</feature>
<evidence type="ECO:0000256" key="16">
    <source>
        <dbReference type="PIRSR" id="PIRSR000130-3"/>
    </source>
</evidence>
<feature type="binding site" evidence="13">
    <location>
        <position position="468"/>
    </location>
    <ligand>
        <name>K(+)</name>
        <dbReference type="ChEBI" id="CHEBI:29103"/>
        <note>ligand shared between two tetrameric partners</note>
    </ligand>
</feature>
<evidence type="ECO:0000256" key="12">
    <source>
        <dbReference type="ARBA" id="ARBA00048028"/>
    </source>
</evidence>
<dbReference type="SMART" id="SM00116">
    <property type="entry name" value="CBS"/>
    <property type="match status" value="2"/>
</dbReference>
<feature type="binding site" evidence="13 15">
    <location>
        <position position="301"/>
    </location>
    <ligand>
        <name>IMP</name>
        <dbReference type="ChEBI" id="CHEBI:58053"/>
    </ligand>
</feature>
<dbReference type="Pfam" id="PF00571">
    <property type="entry name" value="CBS"/>
    <property type="match status" value="2"/>
</dbReference>
<feature type="binding site" evidence="13">
    <location>
        <position position="470"/>
    </location>
    <ligand>
        <name>K(+)</name>
        <dbReference type="ChEBI" id="CHEBI:29103"/>
        <note>ligand shared between two tetrameric partners</note>
    </ligand>
</feature>
<dbReference type="PROSITE" id="PS00487">
    <property type="entry name" value="IMP_DH_GMP_RED"/>
    <property type="match status" value="1"/>
</dbReference>
<dbReference type="CDD" id="cd00381">
    <property type="entry name" value="IMPDH"/>
    <property type="match status" value="1"/>
</dbReference>
<keyword evidence="9 13" id="KW-0560">Oxidoreductase</keyword>
<keyword evidence="23" id="KW-1185">Reference proteome</keyword>
<keyword evidence="8 13" id="KW-0630">Potassium</keyword>
<dbReference type="CDD" id="cd04601">
    <property type="entry name" value="CBS_pair_IMPDH"/>
    <property type="match status" value="1"/>
</dbReference>
<evidence type="ECO:0000256" key="15">
    <source>
        <dbReference type="PIRSR" id="PIRSR000130-2"/>
    </source>
</evidence>
<dbReference type="InterPro" id="IPR013785">
    <property type="entry name" value="Aldolase_TIM"/>
</dbReference>
<comment type="catalytic activity">
    <reaction evidence="12 13 20">
        <text>IMP + NAD(+) + H2O = XMP + NADH + H(+)</text>
        <dbReference type="Rhea" id="RHEA:11708"/>
        <dbReference type="ChEBI" id="CHEBI:15377"/>
        <dbReference type="ChEBI" id="CHEBI:15378"/>
        <dbReference type="ChEBI" id="CHEBI:57464"/>
        <dbReference type="ChEBI" id="CHEBI:57540"/>
        <dbReference type="ChEBI" id="CHEBI:57945"/>
        <dbReference type="ChEBI" id="CHEBI:58053"/>
        <dbReference type="EC" id="1.1.1.205"/>
    </reaction>
</comment>
<feature type="binding site" evidence="13 15">
    <location>
        <begin position="336"/>
        <end position="338"/>
    </location>
    <ligand>
        <name>IMP</name>
        <dbReference type="ChEBI" id="CHEBI:58053"/>
    </ligand>
</feature>
<evidence type="ECO:0000256" key="1">
    <source>
        <dbReference type="ARBA" id="ARBA00001958"/>
    </source>
</evidence>
<feature type="binding site" description="in other chain" evidence="13 17">
    <location>
        <position position="303"/>
    </location>
    <ligand>
        <name>K(+)</name>
        <dbReference type="ChEBI" id="CHEBI:29103"/>
        <note>ligand shared between two tetrameric partners</note>
    </ligand>
</feature>
<dbReference type="PANTHER" id="PTHR11911:SF111">
    <property type="entry name" value="INOSINE-5'-MONOPHOSPHATE DEHYDROGENASE"/>
    <property type="match status" value="1"/>
</dbReference>
<protein>
    <recommendedName>
        <fullName evidence="13 20">Inosine-5'-monophosphate dehydrogenase</fullName>
        <shortName evidence="13">IMP dehydrogenase</shortName>
        <shortName evidence="13">IMPD</shortName>
        <shortName evidence="13">IMPDH</shortName>
        <ecNumber evidence="13 20">1.1.1.205</ecNumber>
    </recommendedName>
</protein>
<evidence type="ECO:0000256" key="10">
    <source>
        <dbReference type="ARBA" id="ARBA00023027"/>
    </source>
</evidence>
<feature type="domain" description="CBS" evidence="21">
    <location>
        <begin position="151"/>
        <end position="212"/>
    </location>
</feature>
<evidence type="ECO:0000256" key="5">
    <source>
        <dbReference type="ARBA" id="ARBA00022737"/>
    </source>
</evidence>
<feature type="binding site" description="in other chain" evidence="13 17">
    <location>
        <position position="298"/>
    </location>
    <ligand>
        <name>K(+)</name>
        <dbReference type="ChEBI" id="CHEBI:29103"/>
        <note>ligand shared between two tetrameric partners</note>
    </ligand>
</feature>
<dbReference type="GO" id="GO:0003938">
    <property type="term" value="F:IMP dehydrogenase activity"/>
    <property type="evidence" value="ECO:0007669"/>
    <property type="project" value="UniProtKB-UniRule"/>
</dbReference>
<feature type="binding site" evidence="13 15">
    <location>
        <begin position="359"/>
        <end position="360"/>
    </location>
    <ligand>
        <name>IMP</name>
        <dbReference type="ChEBI" id="CHEBI:58053"/>
    </ligand>
</feature>
<comment type="caution">
    <text evidence="13">Lacks conserved residue(s) required for the propagation of feature annotation.</text>
</comment>
<dbReference type="UniPathway" id="UPA00601">
    <property type="reaction ID" value="UER00295"/>
</dbReference>
<dbReference type="GO" id="GO:0006177">
    <property type="term" value="P:GMP biosynthetic process"/>
    <property type="evidence" value="ECO:0007669"/>
    <property type="project" value="UniProtKB-UniRule"/>
</dbReference>
<evidence type="ECO:0000256" key="7">
    <source>
        <dbReference type="ARBA" id="ARBA00022755"/>
    </source>
</evidence>
<dbReference type="EC" id="1.1.1.205" evidence="13 20"/>